<dbReference type="PROSITE" id="PS50878">
    <property type="entry name" value="RT_POL"/>
    <property type="match status" value="1"/>
</dbReference>
<accession>B4Y9U4</accession>
<keyword evidence="9" id="KW-1185">Reference proteome</keyword>
<dbReference type="PANTHER" id="PTHR33064:SF37">
    <property type="entry name" value="RIBONUCLEASE H"/>
    <property type="match status" value="1"/>
</dbReference>
<keyword evidence="6" id="KW-0695">RNA-directed DNA polymerase</keyword>
<dbReference type="GO" id="GO:0016787">
    <property type="term" value="F:hydrolase activity"/>
    <property type="evidence" value="ECO:0007669"/>
    <property type="project" value="UniProtKB-KW"/>
</dbReference>
<feature type="non-terminal residue" evidence="8">
    <location>
        <position position="1"/>
    </location>
</feature>
<dbReference type="InterPro" id="IPR000477">
    <property type="entry name" value="RT_dom"/>
</dbReference>
<evidence type="ECO:0000259" key="7">
    <source>
        <dbReference type="PROSITE" id="PS50878"/>
    </source>
</evidence>
<dbReference type="GO" id="GO:0003964">
    <property type="term" value="F:RNA-directed DNA polymerase activity"/>
    <property type="evidence" value="ECO:0007669"/>
    <property type="project" value="UniProtKB-KW"/>
</dbReference>
<keyword evidence="4" id="KW-0255">Endonuclease</keyword>
<proteinExistence type="predicted"/>
<evidence type="ECO:0000256" key="3">
    <source>
        <dbReference type="ARBA" id="ARBA00022722"/>
    </source>
</evidence>
<evidence type="ECO:0000313" key="8">
    <source>
        <dbReference type="EMBL" id="ACB14296.1"/>
    </source>
</evidence>
<keyword evidence="2" id="KW-0548">Nucleotidyltransferase</keyword>
<dbReference type="PANTHER" id="PTHR33064">
    <property type="entry name" value="POL PROTEIN"/>
    <property type="match status" value="1"/>
</dbReference>
<name>B4Y9U4_9VIRU</name>
<evidence type="ECO:0000256" key="1">
    <source>
        <dbReference type="ARBA" id="ARBA00022679"/>
    </source>
</evidence>
<keyword evidence="3" id="KW-0540">Nuclease</keyword>
<keyword evidence="5" id="KW-0378">Hydrolase</keyword>
<evidence type="ECO:0000256" key="5">
    <source>
        <dbReference type="ARBA" id="ARBA00022801"/>
    </source>
</evidence>
<dbReference type="FunFam" id="3.30.70.270:FF:000003">
    <property type="entry name" value="Transposon Ty3-G Gag-Pol polyprotein"/>
    <property type="match status" value="1"/>
</dbReference>
<reference evidence="8 9" key="1">
    <citation type="journal article" date="2008" name="Arch. Virol.">
        <title>Identification of viral and non-viral reverse transcribing elements in pineapple (Ananas comosus), including members of two new badnavirus species.</title>
        <authorList>
            <person name="Gambley C.F."/>
            <person name="Geering A.D."/>
            <person name="Steele V."/>
            <person name="Thomas J.E."/>
        </authorList>
    </citation>
    <scope>NUCLEOTIDE SEQUENCE [LARGE SCALE GENOMIC DNA]</scope>
</reference>
<dbReference type="Proteomes" id="UP000422965">
    <property type="component" value="Segment"/>
</dbReference>
<dbReference type="CDD" id="cd01647">
    <property type="entry name" value="RT_LTR"/>
    <property type="match status" value="1"/>
</dbReference>
<dbReference type="SUPFAM" id="SSF56672">
    <property type="entry name" value="DNA/RNA polymerases"/>
    <property type="match status" value="1"/>
</dbReference>
<dbReference type="RefSeq" id="YP_010085996.1">
    <property type="nucleotide sequence ID" value="NC_055237.1"/>
</dbReference>
<keyword evidence="1" id="KW-0808">Transferase</keyword>
<dbReference type="Pfam" id="PF00078">
    <property type="entry name" value="RVT_1"/>
    <property type="match status" value="1"/>
</dbReference>
<feature type="domain" description="Reverse transcriptase" evidence="7">
    <location>
        <begin position="1"/>
        <end position="78"/>
    </location>
</feature>
<dbReference type="InterPro" id="IPR043502">
    <property type="entry name" value="DNA/RNA_pol_sf"/>
</dbReference>
<dbReference type="Gene3D" id="3.30.70.270">
    <property type="match status" value="2"/>
</dbReference>
<sequence>GLKNAPAVFQRKMDLCFKGTEDFIAVYIDDILVFSATPREHKVHLEKFLKIVEDNGLILSPTKMKIGVKQVDFLGATIGESRIKLQPHIIQKIVKFDEQELQTTKGLRSFLGILNYARCYIPQMGKLLGPLYSKVSPTGEKRMNKRDWEIVQKIKQLVENLPELELPPEGTTIIIESDGCM</sequence>
<dbReference type="KEGG" id="vg:65101083"/>
<feature type="non-terminal residue" evidence="8">
    <location>
        <position position="181"/>
    </location>
</feature>
<dbReference type="EMBL" id="EU377672">
    <property type="protein sequence ID" value="ACB14296.1"/>
    <property type="molecule type" value="Genomic_DNA"/>
</dbReference>
<dbReference type="GeneID" id="65101083"/>
<evidence type="ECO:0000256" key="6">
    <source>
        <dbReference type="ARBA" id="ARBA00022918"/>
    </source>
</evidence>
<evidence type="ECO:0000256" key="2">
    <source>
        <dbReference type="ARBA" id="ARBA00022695"/>
    </source>
</evidence>
<dbReference type="GO" id="GO:0004519">
    <property type="term" value="F:endonuclease activity"/>
    <property type="evidence" value="ECO:0007669"/>
    <property type="project" value="UniProtKB-KW"/>
</dbReference>
<protein>
    <submittedName>
        <fullName evidence="8">Polyprotein</fullName>
    </submittedName>
</protein>
<organism evidence="8 9">
    <name type="scientific">Pineapple bacilliform ER virus</name>
    <dbReference type="NCBI Taxonomy" id="2034763"/>
    <lineage>
        <taxon>Viruses</taxon>
        <taxon>Riboviria</taxon>
        <taxon>Pararnavirae</taxon>
        <taxon>Artverviricota</taxon>
        <taxon>Revtraviricetes</taxon>
        <taxon>Ortervirales</taxon>
        <taxon>Caulimoviridae</taxon>
        <taxon>Badnavirus</taxon>
        <taxon>Badnavirus betananas</taxon>
    </lineage>
</organism>
<evidence type="ECO:0000313" key="9">
    <source>
        <dbReference type="Proteomes" id="UP000422965"/>
    </source>
</evidence>
<evidence type="ECO:0000256" key="4">
    <source>
        <dbReference type="ARBA" id="ARBA00022759"/>
    </source>
</evidence>
<dbReference type="InterPro" id="IPR051320">
    <property type="entry name" value="Viral_Replic_Matur_Polypro"/>
</dbReference>
<dbReference type="InterPro" id="IPR043128">
    <property type="entry name" value="Rev_trsase/Diguanyl_cyclase"/>
</dbReference>